<dbReference type="GO" id="GO:0003700">
    <property type="term" value="F:DNA-binding transcription factor activity"/>
    <property type="evidence" value="ECO:0007669"/>
    <property type="project" value="TreeGrafter"/>
</dbReference>
<dbReference type="InterPro" id="IPR014710">
    <property type="entry name" value="RmlC-like_jellyroll"/>
</dbReference>
<dbReference type="EMBL" id="FWFW01000008">
    <property type="protein sequence ID" value="SLN52684.1"/>
    <property type="molecule type" value="Genomic_DNA"/>
</dbReference>
<evidence type="ECO:0000313" key="7">
    <source>
        <dbReference type="Proteomes" id="UP000193307"/>
    </source>
</evidence>
<organism evidence="6 7">
    <name type="scientific">Pacificibacter marinus</name>
    <dbReference type="NCBI Taxonomy" id="658057"/>
    <lineage>
        <taxon>Bacteria</taxon>
        <taxon>Pseudomonadati</taxon>
        <taxon>Pseudomonadota</taxon>
        <taxon>Alphaproteobacteria</taxon>
        <taxon>Rhodobacterales</taxon>
        <taxon>Roseobacteraceae</taxon>
        <taxon>Pacificibacter</taxon>
    </lineage>
</organism>
<reference evidence="6 7" key="1">
    <citation type="submission" date="2017-03" db="EMBL/GenBank/DDBJ databases">
        <authorList>
            <person name="Afonso C.L."/>
            <person name="Miller P.J."/>
            <person name="Scott M.A."/>
            <person name="Spackman E."/>
            <person name="Goraichik I."/>
            <person name="Dimitrov K.M."/>
            <person name="Suarez D.L."/>
            <person name="Swayne D.E."/>
        </authorList>
    </citation>
    <scope>NUCLEOTIDE SEQUENCE [LARGE SCALE GENOMIC DNA]</scope>
    <source>
        <strain evidence="6 7">CECT 7971</strain>
    </source>
</reference>
<accession>A0A1Y5T5B2</accession>
<protein>
    <submittedName>
        <fullName evidence="6">Global nitrogen regulator</fullName>
    </submittedName>
</protein>
<dbReference type="CDD" id="cd00038">
    <property type="entry name" value="CAP_ED"/>
    <property type="match status" value="1"/>
</dbReference>
<dbReference type="PANTHER" id="PTHR24567">
    <property type="entry name" value="CRP FAMILY TRANSCRIPTIONAL REGULATORY PROTEIN"/>
    <property type="match status" value="1"/>
</dbReference>
<dbReference type="SMART" id="SM00100">
    <property type="entry name" value="cNMP"/>
    <property type="match status" value="1"/>
</dbReference>
<dbReference type="Pfam" id="PF13545">
    <property type="entry name" value="HTH_Crp_2"/>
    <property type="match status" value="1"/>
</dbReference>
<dbReference type="STRING" id="658057.SAMN04488032_11217"/>
<dbReference type="InterPro" id="IPR036388">
    <property type="entry name" value="WH-like_DNA-bd_sf"/>
</dbReference>
<proteinExistence type="predicted"/>
<evidence type="ECO:0000313" key="6">
    <source>
        <dbReference type="EMBL" id="SLN52684.1"/>
    </source>
</evidence>
<dbReference type="AlphaFoldDB" id="A0A1Y5T5B2"/>
<keyword evidence="1" id="KW-0805">Transcription regulation</keyword>
<evidence type="ECO:0000256" key="3">
    <source>
        <dbReference type="ARBA" id="ARBA00023163"/>
    </source>
</evidence>
<gene>
    <name evidence="6" type="primary">ntcA</name>
    <name evidence="6" type="ORF">PAM7971_02675</name>
</gene>
<dbReference type="SUPFAM" id="SSF51206">
    <property type="entry name" value="cAMP-binding domain-like"/>
    <property type="match status" value="1"/>
</dbReference>
<dbReference type="CDD" id="cd00092">
    <property type="entry name" value="HTH_CRP"/>
    <property type="match status" value="1"/>
</dbReference>
<evidence type="ECO:0000256" key="2">
    <source>
        <dbReference type="ARBA" id="ARBA00023125"/>
    </source>
</evidence>
<evidence type="ECO:0000259" key="4">
    <source>
        <dbReference type="PROSITE" id="PS50042"/>
    </source>
</evidence>
<name>A0A1Y5T5B2_9RHOB</name>
<keyword evidence="3" id="KW-0804">Transcription</keyword>
<dbReference type="Proteomes" id="UP000193307">
    <property type="component" value="Unassembled WGS sequence"/>
</dbReference>
<dbReference type="PRINTS" id="PR00034">
    <property type="entry name" value="HTHCRP"/>
</dbReference>
<dbReference type="PROSITE" id="PS50042">
    <property type="entry name" value="CNMP_BINDING_3"/>
    <property type="match status" value="1"/>
</dbReference>
<dbReference type="PANTHER" id="PTHR24567:SF28">
    <property type="entry name" value="LISTERIOLYSIN REGULATORY PROTEIN"/>
    <property type="match status" value="1"/>
</dbReference>
<dbReference type="Gene3D" id="2.60.120.10">
    <property type="entry name" value="Jelly Rolls"/>
    <property type="match status" value="1"/>
</dbReference>
<dbReference type="InterPro" id="IPR036390">
    <property type="entry name" value="WH_DNA-bd_sf"/>
</dbReference>
<dbReference type="SUPFAM" id="SSF46785">
    <property type="entry name" value="Winged helix' DNA-binding domain"/>
    <property type="match status" value="1"/>
</dbReference>
<dbReference type="InterPro" id="IPR012318">
    <property type="entry name" value="HTH_CRP"/>
</dbReference>
<dbReference type="OrthoDB" id="3525895at2"/>
<feature type="domain" description="Cyclic nucleotide-binding" evidence="4">
    <location>
        <begin position="23"/>
        <end position="109"/>
    </location>
</feature>
<dbReference type="Gene3D" id="1.10.10.10">
    <property type="entry name" value="Winged helix-like DNA-binding domain superfamily/Winged helix DNA-binding domain"/>
    <property type="match status" value="1"/>
</dbReference>
<dbReference type="SMART" id="SM00419">
    <property type="entry name" value="HTH_CRP"/>
    <property type="match status" value="1"/>
</dbReference>
<dbReference type="InterPro" id="IPR018490">
    <property type="entry name" value="cNMP-bd_dom_sf"/>
</dbReference>
<dbReference type="Pfam" id="PF00027">
    <property type="entry name" value="cNMP_binding"/>
    <property type="match status" value="1"/>
</dbReference>
<dbReference type="GO" id="GO:0003677">
    <property type="term" value="F:DNA binding"/>
    <property type="evidence" value="ECO:0007669"/>
    <property type="project" value="UniProtKB-KW"/>
</dbReference>
<sequence>MSESTDRQTLPRLDESLLTHIPPFSRLERRRIREILDLATSRRYDEGVTVFDEGAQAERFYMLLDGYIRVIRVTPTGEQVISLHIPAGQLFGIAKALGRDTYPATAVTASQAIVLSWPTRVWDGFVRDYDGFSTETYKTVGQRIGEMNTRIVEMATQQVEQRVANALLRLINQTGRKVEEGIEIDFPITRQDLSEMTGTTLHTVSRLLSAWEKQGLVQSKRKRITVTDAHRLVLICRGVSGS</sequence>
<dbReference type="InterPro" id="IPR050397">
    <property type="entry name" value="Env_Response_Regulators"/>
</dbReference>
<dbReference type="GO" id="GO:0005829">
    <property type="term" value="C:cytosol"/>
    <property type="evidence" value="ECO:0007669"/>
    <property type="project" value="TreeGrafter"/>
</dbReference>
<dbReference type="InterPro" id="IPR000595">
    <property type="entry name" value="cNMP-bd_dom"/>
</dbReference>
<evidence type="ECO:0000256" key="1">
    <source>
        <dbReference type="ARBA" id="ARBA00023015"/>
    </source>
</evidence>
<keyword evidence="2" id="KW-0238">DNA-binding</keyword>
<dbReference type="PROSITE" id="PS51063">
    <property type="entry name" value="HTH_CRP_2"/>
    <property type="match status" value="1"/>
</dbReference>
<keyword evidence="7" id="KW-1185">Reference proteome</keyword>
<evidence type="ECO:0000259" key="5">
    <source>
        <dbReference type="PROSITE" id="PS51063"/>
    </source>
</evidence>
<feature type="domain" description="HTH crp-type" evidence="5">
    <location>
        <begin position="157"/>
        <end position="230"/>
    </location>
</feature>